<dbReference type="EMBL" id="BAABCV010000004">
    <property type="protein sequence ID" value="GAA4093662.1"/>
    <property type="molecule type" value="Genomic_DNA"/>
</dbReference>
<evidence type="ECO:0000313" key="7">
    <source>
        <dbReference type="Proteomes" id="UP001500841"/>
    </source>
</evidence>
<comment type="caution">
    <text evidence="6">The sequence shown here is derived from an EMBL/GenBank/DDBJ whole genome shotgun (WGS) entry which is preliminary data.</text>
</comment>
<gene>
    <name evidence="6" type="ORF">GCM10022392_15240</name>
</gene>
<evidence type="ECO:0000256" key="1">
    <source>
        <dbReference type="ARBA" id="ARBA00022729"/>
    </source>
</evidence>
<dbReference type="Gene3D" id="3.10.560.10">
    <property type="entry name" value="Outer membrane lipoprotein wza domain like"/>
    <property type="match status" value="1"/>
</dbReference>
<feature type="domain" description="Polysaccharide export protein N-terminal" evidence="4">
    <location>
        <begin position="45"/>
        <end position="140"/>
    </location>
</feature>
<dbReference type="InterPro" id="IPR003715">
    <property type="entry name" value="Poly_export_N"/>
</dbReference>
<accession>A0ABP7WPN9</accession>
<name>A0ABP7WPN9_9SPHI</name>
<sequence length="260" mass="28881">MRRLLILWFASVLLASCSNKQDQYLFERKEAAADIKPADTIANITNYHIRPQDILQITNVQNNRSIIDQQAGAGSAQAGQSLQTTGENGNNNYTVDDDGTIGLPALGRIQIAGLTRTEARKRIEDLYGKELKHPLLEVKIVNLKVTVAGEVKSPGNVPLVKDRTTLIEVIGEAGGLTEKANEKMVKIIRTNQHAKVDKLDLSNINTLSDSRIFVQNDDIIYVLQNKKAVRNNNLQNLSLVIQPFLLLVNTALIIYTFARR</sequence>
<evidence type="ECO:0008006" key="8">
    <source>
        <dbReference type="Google" id="ProtNLM"/>
    </source>
</evidence>
<keyword evidence="3" id="KW-1133">Transmembrane helix</keyword>
<dbReference type="InterPro" id="IPR019554">
    <property type="entry name" value="Soluble_ligand-bd"/>
</dbReference>
<feature type="domain" description="Soluble ligand binding" evidence="5">
    <location>
        <begin position="144"/>
        <end position="192"/>
    </location>
</feature>
<dbReference type="PANTHER" id="PTHR33619">
    <property type="entry name" value="POLYSACCHARIDE EXPORT PROTEIN GFCE-RELATED"/>
    <property type="match status" value="1"/>
</dbReference>
<evidence type="ECO:0000259" key="5">
    <source>
        <dbReference type="Pfam" id="PF10531"/>
    </source>
</evidence>
<organism evidence="6 7">
    <name type="scientific">Mucilaginibacter panaciglaebae</name>
    <dbReference type="NCBI Taxonomy" id="502331"/>
    <lineage>
        <taxon>Bacteria</taxon>
        <taxon>Pseudomonadati</taxon>
        <taxon>Bacteroidota</taxon>
        <taxon>Sphingobacteriia</taxon>
        <taxon>Sphingobacteriales</taxon>
        <taxon>Sphingobacteriaceae</taxon>
        <taxon>Mucilaginibacter</taxon>
    </lineage>
</organism>
<keyword evidence="7" id="KW-1185">Reference proteome</keyword>
<proteinExistence type="predicted"/>
<dbReference type="PROSITE" id="PS51257">
    <property type="entry name" value="PROKAR_LIPOPROTEIN"/>
    <property type="match status" value="1"/>
</dbReference>
<dbReference type="Pfam" id="PF10531">
    <property type="entry name" value="SLBB"/>
    <property type="match status" value="1"/>
</dbReference>
<evidence type="ECO:0000259" key="4">
    <source>
        <dbReference type="Pfam" id="PF02563"/>
    </source>
</evidence>
<keyword evidence="3" id="KW-0812">Transmembrane</keyword>
<dbReference type="Gene3D" id="3.30.1950.10">
    <property type="entry name" value="wza like domain"/>
    <property type="match status" value="1"/>
</dbReference>
<dbReference type="RefSeq" id="WP_345102474.1">
    <property type="nucleotide sequence ID" value="NZ_BAABCV010000004.1"/>
</dbReference>
<dbReference type="InterPro" id="IPR049712">
    <property type="entry name" value="Poly_export"/>
</dbReference>
<feature type="compositionally biased region" description="Polar residues" evidence="2">
    <location>
        <begin position="82"/>
        <end position="94"/>
    </location>
</feature>
<dbReference type="Proteomes" id="UP001500841">
    <property type="component" value="Unassembled WGS sequence"/>
</dbReference>
<feature type="region of interest" description="Disordered" evidence="2">
    <location>
        <begin position="77"/>
        <end position="96"/>
    </location>
</feature>
<protein>
    <recommendedName>
        <fullName evidence="8">Polysaccharide export outer membrane protein</fullName>
    </recommendedName>
</protein>
<evidence type="ECO:0000313" key="6">
    <source>
        <dbReference type="EMBL" id="GAA4093662.1"/>
    </source>
</evidence>
<evidence type="ECO:0000256" key="3">
    <source>
        <dbReference type="SAM" id="Phobius"/>
    </source>
</evidence>
<evidence type="ECO:0000256" key="2">
    <source>
        <dbReference type="SAM" id="MobiDB-lite"/>
    </source>
</evidence>
<keyword evidence="3" id="KW-0472">Membrane</keyword>
<dbReference type="Pfam" id="PF02563">
    <property type="entry name" value="Poly_export"/>
    <property type="match status" value="1"/>
</dbReference>
<dbReference type="PANTHER" id="PTHR33619:SF3">
    <property type="entry name" value="POLYSACCHARIDE EXPORT PROTEIN GFCE-RELATED"/>
    <property type="match status" value="1"/>
</dbReference>
<feature type="transmembrane region" description="Helical" evidence="3">
    <location>
        <begin position="239"/>
        <end position="258"/>
    </location>
</feature>
<keyword evidence="1" id="KW-0732">Signal</keyword>
<reference evidence="7" key="1">
    <citation type="journal article" date="2019" name="Int. J. Syst. Evol. Microbiol.">
        <title>The Global Catalogue of Microorganisms (GCM) 10K type strain sequencing project: providing services to taxonomists for standard genome sequencing and annotation.</title>
        <authorList>
            <consortium name="The Broad Institute Genomics Platform"/>
            <consortium name="The Broad Institute Genome Sequencing Center for Infectious Disease"/>
            <person name="Wu L."/>
            <person name="Ma J."/>
        </authorList>
    </citation>
    <scope>NUCLEOTIDE SEQUENCE [LARGE SCALE GENOMIC DNA]</scope>
    <source>
        <strain evidence="7">JCM 17085</strain>
    </source>
</reference>